<dbReference type="PROSITE" id="PS51740">
    <property type="entry name" value="SPOVT_ABRB"/>
    <property type="match status" value="2"/>
</dbReference>
<dbReference type="InterPro" id="IPR038619">
    <property type="entry name" value="MraZ_sf"/>
</dbReference>
<keyword evidence="2 7" id="KW-0963">Cytoplasm</keyword>
<dbReference type="Proteomes" id="UP000604737">
    <property type="component" value="Unassembled WGS sequence"/>
</dbReference>
<dbReference type="InterPro" id="IPR020603">
    <property type="entry name" value="MraZ_dom"/>
</dbReference>
<evidence type="ECO:0000259" key="8">
    <source>
        <dbReference type="PROSITE" id="PS51740"/>
    </source>
</evidence>
<keyword evidence="4 7" id="KW-0805">Transcription regulation</keyword>
<keyword evidence="6 7" id="KW-0804">Transcription</keyword>
<dbReference type="SUPFAM" id="SSF89447">
    <property type="entry name" value="AbrB/MazE/MraZ-like"/>
    <property type="match status" value="1"/>
</dbReference>
<feature type="domain" description="SpoVT-AbrB" evidence="8">
    <location>
        <begin position="77"/>
        <end position="120"/>
    </location>
</feature>
<keyword evidence="5 7" id="KW-0238">DNA-binding</keyword>
<dbReference type="InterPro" id="IPR007159">
    <property type="entry name" value="SpoVT-AbrB_dom"/>
</dbReference>
<comment type="subunit">
    <text evidence="7">Forms oligomers.</text>
</comment>
<sequence>MFSGVATLNLDSKGRLAIPARHRELLLARSAGRLVLTVSPDRCLLLYPQTDWEPVRDQLNQLSGPQAQIRRLVVGHAEELDMDNAGRILIAPRLRQIAGLAKEIAFVGIGNKFEIWDDGQWSAKNQAVFDLSPSELETQMQGIVL</sequence>
<dbReference type="InterPro" id="IPR003444">
    <property type="entry name" value="MraZ"/>
</dbReference>
<dbReference type="NCBIfam" id="TIGR00242">
    <property type="entry name" value="division/cell wall cluster transcriptional repressor MraZ"/>
    <property type="match status" value="1"/>
</dbReference>
<dbReference type="InterPro" id="IPR037914">
    <property type="entry name" value="SpoVT-AbrB_sf"/>
</dbReference>
<evidence type="ECO:0000313" key="9">
    <source>
        <dbReference type="EMBL" id="GHD64791.1"/>
    </source>
</evidence>
<evidence type="ECO:0000256" key="7">
    <source>
        <dbReference type="HAMAP-Rule" id="MF_01008"/>
    </source>
</evidence>
<evidence type="ECO:0000256" key="1">
    <source>
        <dbReference type="ARBA" id="ARBA00013860"/>
    </source>
</evidence>
<gene>
    <name evidence="7 9" type="primary">mraZ</name>
    <name evidence="9" type="ORF">GCM10007350_24530</name>
</gene>
<keyword evidence="10" id="KW-1185">Reference proteome</keyword>
<dbReference type="RefSeq" id="WP_189461177.1">
    <property type="nucleotide sequence ID" value="NZ_BMYO01000006.1"/>
</dbReference>
<evidence type="ECO:0000256" key="5">
    <source>
        <dbReference type="ARBA" id="ARBA00023125"/>
    </source>
</evidence>
<dbReference type="HAMAP" id="MF_01008">
    <property type="entry name" value="MraZ"/>
    <property type="match status" value="1"/>
</dbReference>
<reference evidence="10" key="1">
    <citation type="journal article" date="2019" name="Int. J. Syst. Evol. Microbiol.">
        <title>The Global Catalogue of Microorganisms (GCM) 10K type strain sequencing project: providing services to taxonomists for standard genome sequencing and annotation.</title>
        <authorList>
            <consortium name="The Broad Institute Genomics Platform"/>
            <consortium name="The Broad Institute Genome Sequencing Center for Infectious Disease"/>
            <person name="Wu L."/>
            <person name="Ma J."/>
        </authorList>
    </citation>
    <scope>NUCLEOTIDE SEQUENCE [LARGE SCALE GENOMIC DNA]</scope>
    <source>
        <strain evidence="10">KCTC 23701</strain>
    </source>
</reference>
<dbReference type="Gene3D" id="3.40.1550.20">
    <property type="entry name" value="Transcriptional regulator MraZ domain"/>
    <property type="match status" value="1"/>
</dbReference>
<dbReference type="PANTHER" id="PTHR34701:SF1">
    <property type="entry name" value="TRANSCRIPTIONAL REGULATOR MRAZ"/>
    <property type="match status" value="1"/>
</dbReference>
<dbReference type="CDD" id="cd16321">
    <property type="entry name" value="MraZ_C"/>
    <property type="match status" value="1"/>
</dbReference>
<evidence type="ECO:0000256" key="2">
    <source>
        <dbReference type="ARBA" id="ARBA00022490"/>
    </source>
</evidence>
<name>A0ABQ3H1J0_9NEIS</name>
<accession>A0ABQ3H1J0</accession>
<protein>
    <recommendedName>
        <fullName evidence="1 7">Transcriptional regulator MraZ</fullName>
    </recommendedName>
</protein>
<comment type="similarity">
    <text evidence="7">Belongs to the MraZ family.</text>
</comment>
<proteinExistence type="inferred from homology"/>
<evidence type="ECO:0000256" key="6">
    <source>
        <dbReference type="ARBA" id="ARBA00023163"/>
    </source>
</evidence>
<dbReference type="InterPro" id="IPR035642">
    <property type="entry name" value="MraZ_N"/>
</dbReference>
<dbReference type="CDD" id="cd16320">
    <property type="entry name" value="MraZ_N"/>
    <property type="match status" value="1"/>
</dbReference>
<evidence type="ECO:0000256" key="3">
    <source>
        <dbReference type="ARBA" id="ARBA00022737"/>
    </source>
</evidence>
<evidence type="ECO:0000256" key="4">
    <source>
        <dbReference type="ARBA" id="ARBA00023015"/>
    </source>
</evidence>
<dbReference type="Pfam" id="PF02381">
    <property type="entry name" value="MraZ"/>
    <property type="match status" value="2"/>
</dbReference>
<feature type="domain" description="SpoVT-AbrB" evidence="8">
    <location>
        <begin position="5"/>
        <end position="51"/>
    </location>
</feature>
<dbReference type="PANTHER" id="PTHR34701">
    <property type="entry name" value="TRANSCRIPTIONAL REGULATOR MRAZ"/>
    <property type="match status" value="1"/>
</dbReference>
<comment type="caution">
    <text evidence="9">The sequence shown here is derived from an EMBL/GenBank/DDBJ whole genome shotgun (WGS) entry which is preliminary data.</text>
</comment>
<dbReference type="EMBL" id="BMYO01000006">
    <property type="protein sequence ID" value="GHD64791.1"/>
    <property type="molecule type" value="Genomic_DNA"/>
</dbReference>
<keyword evidence="3" id="KW-0677">Repeat</keyword>
<organism evidence="9 10">
    <name type="scientific">Jeongeupia chitinilytica</name>
    <dbReference type="NCBI Taxonomy" id="1041641"/>
    <lineage>
        <taxon>Bacteria</taxon>
        <taxon>Pseudomonadati</taxon>
        <taxon>Pseudomonadota</taxon>
        <taxon>Betaproteobacteria</taxon>
        <taxon>Neisseriales</taxon>
        <taxon>Chitinibacteraceae</taxon>
        <taxon>Jeongeupia</taxon>
    </lineage>
</organism>
<dbReference type="InterPro" id="IPR035644">
    <property type="entry name" value="MraZ_C"/>
</dbReference>
<evidence type="ECO:0000313" key="10">
    <source>
        <dbReference type="Proteomes" id="UP000604737"/>
    </source>
</evidence>
<comment type="subcellular location">
    <subcellularLocation>
        <location evidence="7">Cytoplasm</location>
        <location evidence="7">Nucleoid</location>
    </subcellularLocation>
</comment>